<dbReference type="RefSeq" id="WP_096458565.1">
    <property type="nucleotide sequence ID" value="NZ_AP014936.1"/>
</dbReference>
<accession>A0A1B4VD08</accession>
<keyword evidence="1" id="KW-0812">Transmembrane</keyword>
<evidence type="ECO:0000313" key="2">
    <source>
        <dbReference type="EMBL" id="BAU47177.1"/>
    </source>
</evidence>
<dbReference type="AlphaFoldDB" id="A0A1B4VD08"/>
<gene>
    <name evidence="2" type="ORF">SVA_0598</name>
</gene>
<dbReference type="EMBL" id="AP014936">
    <property type="protein sequence ID" value="BAU47177.1"/>
    <property type="molecule type" value="Genomic_DNA"/>
</dbReference>
<proteinExistence type="predicted"/>
<keyword evidence="1" id="KW-0472">Membrane</keyword>
<name>A0A1B4VD08_9GAMM</name>
<dbReference type="OrthoDB" id="8850121at2"/>
<keyword evidence="1" id="KW-1133">Transmembrane helix</keyword>
<dbReference type="KEGG" id="sva:SVA_0598"/>
<reference evidence="2 3" key="1">
    <citation type="submission" date="2015-08" db="EMBL/GenBank/DDBJ databases">
        <title>Complete genome sequence of Sulfurifustis variabilis.</title>
        <authorList>
            <person name="Miura A."/>
            <person name="Kojima H."/>
            <person name="Fukui M."/>
        </authorList>
    </citation>
    <scope>NUCLEOTIDE SEQUENCE [LARGE SCALE GENOMIC DNA]</scope>
    <source>
        <strain evidence="3">skN76</strain>
    </source>
</reference>
<protein>
    <recommendedName>
        <fullName evidence="4">CDP-archaeol synthase</fullName>
    </recommendedName>
</protein>
<evidence type="ECO:0008006" key="4">
    <source>
        <dbReference type="Google" id="ProtNLM"/>
    </source>
</evidence>
<dbReference type="InterPro" id="IPR032690">
    <property type="entry name" value="CarS"/>
</dbReference>
<feature type="transmembrane region" description="Helical" evidence="1">
    <location>
        <begin position="72"/>
        <end position="93"/>
    </location>
</feature>
<feature type="transmembrane region" description="Helical" evidence="1">
    <location>
        <begin position="139"/>
        <end position="158"/>
    </location>
</feature>
<organism evidence="2 3">
    <name type="scientific">Sulfurifustis variabilis</name>
    <dbReference type="NCBI Taxonomy" id="1675686"/>
    <lineage>
        <taxon>Bacteria</taxon>
        <taxon>Pseudomonadati</taxon>
        <taxon>Pseudomonadota</taxon>
        <taxon>Gammaproteobacteria</taxon>
        <taxon>Acidiferrobacterales</taxon>
        <taxon>Acidiferrobacteraceae</taxon>
        <taxon>Sulfurifustis</taxon>
    </lineage>
</organism>
<dbReference type="Proteomes" id="UP000218899">
    <property type="component" value="Chromosome"/>
</dbReference>
<evidence type="ECO:0000256" key="1">
    <source>
        <dbReference type="SAM" id="Phobius"/>
    </source>
</evidence>
<sequence>MAADPAVLLLHLKLLLLVGVANGAALFGRTVFRDRFAFPVDAGLTLPDGRPVFGRSKTLRGLVLALACTPPAAWALGIDASTGFLIGAFAMLGDLTSSFLKRRLAFPTSSQALGLDQIPESLFPLLAVRARYGLSGVEIALMVLAFLVLELAISRLLYRLRLRDQPY</sequence>
<dbReference type="PANTHER" id="PTHR39650:SF1">
    <property type="entry name" value="CDP-ARCHAEOL SYNTHASE"/>
    <property type="match status" value="1"/>
</dbReference>
<evidence type="ECO:0000313" key="3">
    <source>
        <dbReference type="Proteomes" id="UP000218899"/>
    </source>
</evidence>
<dbReference type="Pfam" id="PF01864">
    <property type="entry name" value="CarS-like"/>
    <property type="match status" value="1"/>
</dbReference>
<keyword evidence="3" id="KW-1185">Reference proteome</keyword>
<dbReference type="PANTHER" id="PTHR39650">
    <property type="entry name" value="CDP-ARCHAEOL SYNTHASE"/>
    <property type="match status" value="1"/>
</dbReference>